<organism evidence="1">
    <name type="scientific">Octopus bimaculoides</name>
    <name type="common">California two-spotted octopus</name>
    <dbReference type="NCBI Taxonomy" id="37653"/>
    <lineage>
        <taxon>Eukaryota</taxon>
        <taxon>Metazoa</taxon>
        <taxon>Spiralia</taxon>
        <taxon>Lophotrochozoa</taxon>
        <taxon>Mollusca</taxon>
        <taxon>Cephalopoda</taxon>
        <taxon>Coleoidea</taxon>
        <taxon>Octopodiformes</taxon>
        <taxon>Octopoda</taxon>
        <taxon>Incirrata</taxon>
        <taxon>Octopodidae</taxon>
        <taxon>Octopus</taxon>
    </lineage>
</organism>
<reference evidence="1" key="1">
    <citation type="submission" date="2015-07" db="EMBL/GenBank/DDBJ databases">
        <title>MeaNS - Measles Nucleotide Surveillance Program.</title>
        <authorList>
            <person name="Tran T."/>
            <person name="Druce J."/>
        </authorList>
    </citation>
    <scope>NUCLEOTIDE SEQUENCE</scope>
    <source>
        <strain evidence="1">UCB-OBI-ISO-001</strain>
        <tissue evidence="1">Gonad</tissue>
    </source>
</reference>
<accession>A0A0L8I366</accession>
<gene>
    <name evidence="1" type="ORF">OCBIM_22036824mg</name>
</gene>
<dbReference type="EMBL" id="KQ416660">
    <property type="protein sequence ID" value="KOF95911.1"/>
    <property type="molecule type" value="Genomic_DNA"/>
</dbReference>
<proteinExistence type="predicted"/>
<sequence>MVEFNREQIKDSDTRKKIITNEKGYYKYRLRFTMKSDELVIQIFMMKSQEEDHCLRPVKESTGSGLPKLKWTQHG</sequence>
<evidence type="ECO:0000313" key="1">
    <source>
        <dbReference type="EMBL" id="KOF95911.1"/>
    </source>
</evidence>
<protein>
    <submittedName>
        <fullName evidence="1">Uncharacterized protein</fullName>
    </submittedName>
</protein>
<name>A0A0L8I366_OCTBM</name>
<dbReference type="AlphaFoldDB" id="A0A0L8I366"/>